<evidence type="ECO:0000313" key="4">
    <source>
        <dbReference type="EMBL" id="MEX6691196.1"/>
    </source>
</evidence>
<proteinExistence type="predicted"/>
<evidence type="ECO:0000313" key="5">
    <source>
        <dbReference type="Proteomes" id="UP001560573"/>
    </source>
</evidence>
<dbReference type="EMBL" id="JAULBC010000014">
    <property type="protein sequence ID" value="MEX6691196.1"/>
    <property type="molecule type" value="Genomic_DNA"/>
</dbReference>
<protein>
    <submittedName>
        <fullName evidence="4">Alpha-galactosidase</fullName>
    </submittedName>
</protein>
<feature type="chain" id="PRO_5047223076" evidence="3">
    <location>
        <begin position="20"/>
        <end position="619"/>
    </location>
</feature>
<dbReference type="CDD" id="cd14791">
    <property type="entry name" value="GH36"/>
    <property type="match status" value="1"/>
</dbReference>
<feature type="signal peptide" evidence="3">
    <location>
        <begin position="1"/>
        <end position="19"/>
    </location>
</feature>
<dbReference type="InterPro" id="IPR017853">
    <property type="entry name" value="GH"/>
</dbReference>
<gene>
    <name evidence="4" type="ORF">QTN47_27045</name>
</gene>
<keyword evidence="3" id="KW-0732">Signal</keyword>
<evidence type="ECO:0000256" key="2">
    <source>
        <dbReference type="ARBA" id="ARBA00023295"/>
    </source>
</evidence>
<dbReference type="InterPro" id="IPR050985">
    <property type="entry name" value="Alpha-glycosidase_related"/>
</dbReference>
<dbReference type="RefSeq" id="WP_369332612.1">
    <property type="nucleotide sequence ID" value="NZ_JAULBC010000014.1"/>
</dbReference>
<accession>A0ABV3ZMT0</accession>
<evidence type="ECO:0000256" key="1">
    <source>
        <dbReference type="ARBA" id="ARBA00022801"/>
    </source>
</evidence>
<keyword evidence="1" id="KW-0378">Hydrolase</keyword>
<sequence length="619" mass="69587">MKKLFFCAWLLIATGFSYAQTSGSPAEMFLSSLKKSRSKVVLADGNEAGSNIVAFTRDWQGNICHFLLTNKSSKPQRIKEVVVFDFNHGLPATTPVYGEAFQMLAQNGGTLGNPTDLGTYPDRKHYKIPEPEGLRTSYGMFTIQLADGERILLGSTSCNKFISRFSYDRTRMRISFDCEDIVLQPGQSWKLEEIMVTHGKDREKLYDEFTKAISQNHPRLQHDPAPNGWCSWYCFGPEVTAKNVDDNTDWIAKNLPAFQYIQLDDGYQPQMGDWLDEGNAFGGKTPDVLKQIRDKGLQPAIWVAPFIASPKSRVLKEHPDWFVKDEKGQPLSSDKIGFGGWRIGPWYVLDGTNPAVQQHLTEVFRTMHEKWGVTYFKLDANYWGSIHGGVHYDKNATRVEAYRKGMEAVMRGAGDAFLLGCNHPIWPSLGLIHGSRSSMDIDRSWHSFKSIGKENLLRGWQNGRLWWNDPDCLLLIDANSKDSVLADGKTITTGLIPENEFLFHAATIYASGGMVLSGDDLTKITPHRLAILRKLAKPTGVAARFENENFEVGKTLADGHTTYTLFNWDDKPAIRTIHLEKTSELVDHITGESLGKINGAWTVNLQGRSSRIIEVKEID</sequence>
<dbReference type="InterPro" id="IPR013785">
    <property type="entry name" value="Aldolase_TIM"/>
</dbReference>
<comment type="caution">
    <text evidence="4">The sequence shown here is derived from an EMBL/GenBank/DDBJ whole genome shotgun (WGS) entry which is preliminary data.</text>
</comment>
<keyword evidence="5" id="KW-1185">Reference proteome</keyword>
<dbReference type="Proteomes" id="UP001560573">
    <property type="component" value="Unassembled WGS sequence"/>
</dbReference>
<dbReference type="PANTHER" id="PTHR43053:SF3">
    <property type="entry name" value="ALPHA-GALACTOSIDASE C-RELATED"/>
    <property type="match status" value="1"/>
</dbReference>
<keyword evidence="2" id="KW-0326">Glycosidase</keyword>
<dbReference type="PANTHER" id="PTHR43053">
    <property type="entry name" value="GLYCOSIDASE FAMILY 31"/>
    <property type="match status" value="1"/>
</dbReference>
<dbReference type="Gene3D" id="3.20.20.70">
    <property type="entry name" value="Aldolase class I"/>
    <property type="match status" value="1"/>
</dbReference>
<name>A0ABV3ZMT0_9BACT</name>
<organism evidence="4 5">
    <name type="scientific">Danxiaibacter flavus</name>
    <dbReference type="NCBI Taxonomy" id="3049108"/>
    <lineage>
        <taxon>Bacteria</taxon>
        <taxon>Pseudomonadati</taxon>
        <taxon>Bacteroidota</taxon>
        <taxon>Chitinophagia</taxon>
        <taxon>Chitinophagales</taxon>
        <taxon>Chitinophagaceae</taxon>
        <taxon>Danxiaibacter</taxon>
    </lineage>
</organism>
<dbReference type="Pfam" id="PF02065">
    <property type="entry name" value="Melibiase"/>
    <property type="match status" value="1"/>
</dbReference>
<dbReference type="InterPro" id="IPR002252">
    <property type="entry name" value="Glyco_hydro_36"/>
</dbReference>
<reference evidence="4 5" key="1">
    <citation type="submission" date="2023-07" db="EMBL/GenBank/DDBJ databases">
        <authorList>
            <person name="Lian W.-H."/>
        </authorList>
    </citation>
    <scope>NUCLEOTIDE SEQUENCE [LARGE SCALE GENOMIC DNA]</scope>
    <source>
        <strain evidence="4 5">SYSU DXS3180</strain>
    </source>
</reference>
<dbReference type="SUPFAM" id="SSF51445">
    <property type="entry name" value="(Trans)glycosidases"/>
    <property type="match status" value="1"/>
</dbReference>
<evidence type="ECO:0000256" key="3">
    <source>
        <dbReference type="SAM" id="SignalP"/>
    </source>
</evidence>